<dbReference type="Proteomes" id="UP000717696">
    <property type="component" value="Unassembled WGS sequence"/>
</dbReference>
<dbReference type="EMBL" id="JAGMUU010000011">
    <property type="protein sequence ID" value="KAH7142953.1"/>
    <property type="molecule type" value="Genomic_DNA"/>
</dbReference>
<proteinExistence type="predicted"/>
<comment type="caution">
    <text evidence="1">The sequence shown here is derived from an EMBL/GenBank/DDBJ whole genome shotgun (WGS) entry which is preliminary data.</text>
</comment>
<name>A0A9P9END0_9HYPO</name>
<gene>
    <name evidence="1" type="ORF">B0J13DRAFT_526397</name>
</gene>
<sequence length="104" mass="12276">MEEAEEAEEFQEQLERWSGYCVMCRMVMGLKEEEEAYHKLEQCLNRETEVSTMHRLIGYISGWEGRWNGESWRQADFARRFIGYVKKEKKLGGDQVDSSKISGE</sequence>
<keyword evidence="2" id="KW-1185">Reference proteome</keyword>
<accession>A0A9P9END0</accession>
<organism evidence="1 2">
    <name type="scientific">Dactylonectria estremocensis</name>
    <dbReference type="NCBI Taxonomy" id="1079267"/>
    <lineage>
        <taxon>Eukaryota</taxon>
        <taxon>Fungi</taxon>
        <taxon>Dikarya</taxon>
        <taxon>Ascomycota</taxon>
        <taxon>Pezizomycotina</taxon>
        <taxon>Sordariomycetes</taxon>
        <taxon>Hypocreomycetidae</taxon>
        <taxon>Hypocreales</taxon>
        <taxon>Nectriaceae</taxon>
        <taxon>Dactylonectria</taxon>
    </lineage>
</organism>
<evidence type="ECO:0000313" key="2">
    <source>
        <dbReference type="Proteomes" id="UP000717696"/>
    </source>
</evidence>
<protein>
    <submittedName>
        <fullName evidence="1">Uncharacterized protein</fullName>
    </submittedName>
</protein>
<evidence type="ECO:0000313" key="1">
    <source>
        <dbReference type="EMBL" id="KAH7142953.1"/>
    </source>
</evidence>
<reference evidence="1" key="1">
    <citation type="journal article" date="2021" name="Nat. Commun.">
        <title>Genetic determinants of endophytism in the Arabidopsis root mycobiome.</title>
        <authorList>
            <person name="Mesny F."/>
            <person name="Miyauchi S."/>
            <person name="Thiergart T."/>
            <person name="Pickel B."/>
            <person name="Atanasova L."/>
            <person name="Karlsson M."/>
            <person name="Huettel B."/>
            <person name="Barry K.W."/>
            <person name="Haridas S."/>
            <person name="Chen C."/>
            <person name="Bauer D."/>
            <person name="Andreopoulos W."/>
            <person name="Pangilinan J."/>
            <person name="LaButti K."/>
            <person name="Riley R."/>
            <person name="Lipzen A."/>
            <person name="Clum A."/>
            <person name="Drula E."/>
            <person name="Henrissat B."/>
            <person name="Kohler A."/>
            <person name="Grigoriev I.V."/>
            <person name="Martin F.M."/>
            <person name="Hacquard S."/>
        </authorList>
    </citation>
    <scope>NUCLEOTIDE SEQUENCE</scope>
    <source>
        <strain evidence="1">MPI-CAGE-AT-0021</strain>
    </source>
</reference>
<dbReference type="AlphaFoldDB" id="A0A9P9END0"/>